<evidence type="ECO:0000256" key="1">
    <source>
        <dbReference type="SAM" id="MobiDB-lite"/>
    </source>
</evidence>
<feature type="region of interest" description="Disordered" evidence="1">
    <location>
        <begin position="66"/>
        <end position="102"/>
    </location>
</feature>
<reference evidence="2" key="1">
    <citation type="submission" date="2007-10" db="EMBL/GenBank/DDBJ databases">
        <title>Complete sequence of Salinispora arenicola CNS-205.</title>
        <authorList>
            <consortium name="US DOE Joint Genome Institute"/>
            <person name="Copeland A."/>
            <person name="Lucas S."/>
            <person name="Lapidus A."/>
            <person name="Barry K."/>
            <person name="Glavina del Rio T."/>
            <person name="Dalin E."/>
            <person name="Tice H."/>
            <person name="Pitluck S."/>
            <person name="Foster B."/>
            <person name="Schmutz J."/>
            <person name="Larimer F."/>
            <person name="Land M."/>
            <person name="Hauser L."/>
            <person name="Kyrpides N."/>
            <person name="Ivanova N."/>
            <person name="Jensen P.R."/>
            <person name="Moore B.S."/>
            <person name="Penn K."/>
            <person name="Jenkins C."/>
            <person name="Udwary D."/>
            <person name="Xiang L."/>
            <person name="Gontang E."/>
            <person name="Richardson P."/>
        </authorList>
    </citation>
    <scope>NUCLEOTIDE SEQUENCE [LARGE SCALE GENOMIC DNA]</scope>
    <source>
        <strain evidence="2">CNS-205</strain>
    </source>
</reference>
<gene>
    <name evidence="2" type="ordered locus">Sare_0608</name>
</gene>
<name>A8M166_SALAI</name>
<dbReference type="EMBL" id="CP000850">
    <property type="protein sequence ID" value="ABV96536.1"/>
    <property type="molecule type" value="Genomic_DNA"/>
</dbReference>
<evidence type="ECO:0000313" key="2">
    <source>
        <dbReference type="EMBL" id="ABV96536.1"/>
    </source>
</evidence>
<dbReference type="KEGG" id="saq:Sare_0608"/>
<sequence length="144" mass="14746">MQAQRAPRIRAWGLQLVTLNGTSADAVGTVGEGEQATGTEAVRRGRRTADGDGGVVLVGADGLAGRGADGVTDRPGRRMGARTGRAGAPHHKAISSTARGGRPGHALQQKMILFKWAKILCNLSLITLALHAAPVPPEVGTSGV</sequence>
<organism evidence="2">
    <name type="scientific">Salinispora arenicola (strain CNS-205)</name>
    <dbReference type="NCBI Taxonomy" id="391037"/>
    <lineage>
        <taxon>Bacteria</taxon>
        <taxon>Bacillati</taxon>
        <taxon>Actinomycetota</taxon>
        <taxon>Actinomycetes</taxon>
        <taxon>Micromonosporales</taxon>
        <taxon>Micromonosporaceae</taxon>
        <taxon>Salinispora</taxon>
    </lineage>
</organism>
<proteinExistence type="predicted"/>
<dbReference type="AlphaFoldDB" id="A8M166"/>
<protein>
    <submittedName>
        <fullName evidence="2">Uncharacterized protein</fullName>
    </submittedName>
</protein>
<accession>A8M166</accession>
<dbReference type="HOGENOM" id="CLU_1795099_0_0_11"/>